<dbReference type="GeneTree" id="ENSGT00410000025918"/>
<evidence type="ECO:0000313" key="2">
    <source>
        <dbReference type="Proteomes" id="UP000005640"/>
    </source>
</evidence>
<organism evidence="1 2">
    <name type="scientific">Homo sapiens</name>
    <name type="common">Human</name>
    <dbReference type="NCBI Taxonomy" id="9606"/>
    <lineage>
        <taxon>Eukaryota</taxon>
        <taxon>Metazoa</taxon>
        <taxon>Chordata</taxon>
        <taxon>Craniata</taxon>
        <taxon>Vertebrata</taxon>
        <taxon>Euteleostomi</taxon>
        <taxon>Mammalia</taxon>
        <taxon>Eutheria</taxon>
        <taxon>Euarchontoglires</taxon>
        <taxon>Primates</taxon>
        <taxon>Haplorrhini</taxon>
        <taxon>Catarrhini</taxon>
        <taxon>Hominidae</taxon>
        <taxon>Homo</taxon>
    </lineage>
</organism>
<accession>A0A1Y8EIW7</accession>
<dbReference type="HGNC" id="HGNC:24054">
    <property type="gene designation" value="KNL1"/>
</dbReference>
<dbReference type="OpenTargets" id="ENSG00000137812"/>
<reference evidence="1" key="5">
    <citation type="submission" date="2025-09" db="UniProtKB">
        <authorList>
            <consortium name="Ensembl"/>
        </authorList>
    </citation>
    <scope>IDENTIFICATION</scope>
</reference>
<dbReference type="Ensembl" id="ENST00000528975.5">
    <property type="protein sequence ID" value="ENSP00000454087.1"/>
    <property type="gene ID" value="ENSG00000137812.21"/>
</dbReference>
<reference evidence="1 2" key="1">
    <citation type="journal article" date="2001" name="Nature">
        <title>Initial sequencing and analysis of the human genome.</title>
        <authorList>
            <consortium name="International Human Genome Sequencing Consortium"/>
            <person name="Lander E.S."/>
            <person name="Linton L.M."/>
            <person name="Birren B."/>
            <person name="Nusbaum C."/>
            <person name="Zody M.C."/>
            <person name="Baldwin J."/>
            <person name="Devon K."/>
            <person name="Dewar K."/>
            <person name="Doyle M."/>
            <person name="FitzHugh W."/>
            <person name="Funke R."/>
            <person name="Gage D."/>
            <person name="Harris K."/>
            <person name="Heaford A."/>
            <person name="Howland J."/>
            <person name="Kann L."/>
            <person name="Lehoczky J."/>
            <person name="LeVine R."/>
            <person name="McEwan P."/>
            <person name="McKernan K."/>
            <person name="Meldrim J."/>
            <person name="Mesirov J.P."/>
            <person name="Miranda C."/>
            <person name="Morris W."/>
            <person name="Naylor J."/>
            <person name="Raymond C."/>
            <person name="Rosetti M."/>
            <person name="Santos R."/>
            <person name="Sheridan A."/>
            <person name="Sougnez C."/>
            <person name="Stange-Thomann N."/>
            <person name="Stojanovic N."/>
            <person name="Subramanian A."/>
            <person name="Wyman D."/>
            <person name="Rogers J."/>
            <person name="Sulston J."/>
            <person name="Ainscough R."/>
            <person name="Beck S."/>
            <person name="Bentley D."/>
            <person name="Burton J."/>
            <person name="Clee C."/>
            <person name="Carter N."/>
            <person name="Coulson A."/>
            <person name="Deadman R."/>
            <person name="Deloukas P."/>
            <person name="Dunham A."/>
            <person name="Dunham I."/>
            <person name="Durbin R."/>
            <person name="French L."/>
            <person name="Grafham D."/>
            <person name="Gregory S."/>
            <person name="Hubbard T."/>
            <person name="Humphray S."/>
            <person name="Hunt A."/>
            <person name="Jones M."/>
            <person name="Lloyd C."/>
            <person name="McMurray A."/>
            <person name="Matthews L."/>
            <person name="Mercer S."/>
            <person name="Milne S."/>
            <person name="Mullikin J.C."/>
            <person name="Mungall A."/>
            <person name="Plumb R."/>
            <person name="Ross M."/>
            <person name="Shownkeen R."/>
            <person name="Sims S."/>
            <person name="Waterston R.H."/>
            <person name="Wilson R.K."/>
            <person name="Hillier L.W."/>
            <person name="McPherson J.D."/>
            <person name="Marra M.A."/>
            <person name="Mardis E.R."/>
            <person name="Fulton L.A."/>
            <person name="Chinwalla A.T."/>
            <person name="Pepin K.H."/>
            <person name="Gish W.R."/>
            <person name="Chissoe S.L."/>
            <person name="Wendl M.C."/>
            <person name="Delehaunty K.D."/>
            <person name="Miner T.L."/>
            <person name="Delehaunty A."/>
            <person name="Kramer J.B."/>
            <person name="Cook L.L."/>
            <person name="Fulton R.S."/>
            <person name="Johnson D.L."/>
            <person name="Minx P.J."/>
            <person name="Clifton S.W."/>
            <person name="Hawkins T."/>
            <person name="Branscomb E."/>
            <person name="Predki P."/>
            <person name="Richardson P."/>
            <person name="Wenning S."/>
            <person name="Slezak T."/>
            <person name="Doggett N."/>
            <person name="Cheng J.F."/>
            <person name="Olsen A."/>
            <person name="Lucas S."/>
            <person name="Elkin C."/>
            <person name="Uberbacher E."/>
            <person name="Frazier M."/>
            <person name="Gibbs R.A."/>
            <person name="Muzny D.M."/>
            <person name="Scherer S.E."/>
            <person name="Bouck J.B."/>
            <person name="Sodergren E.J."/>
            <person name="Worley K.C."/>
            <person name="Rives C.M."/>
            <person name="Gorrell J.H."/>
            <person name="Metzker M.L."/>
            <person name="Naylor S.L."/>
            <person name="Kucherlapati R.S."/>
            <person name="Nelson D.L."/>
            <person name="Weinstock G.M."/>
            <person name="Sakaki Y."/>
            <person name="Fujiyama A."/>
            <person name="Hattori M."/>
            <person name="Yada T."/>
            <person name="Toyoda A."/>
            <person name="Itoh T."/>
            <person name="Kawagoe C."/>
            <person name="Watanabe H."/>
            <person name="Totoki Y."/>
            <person name="Taylor T."/>
            <person name="Weissenbach J."/>
            <person name="Heilig R."/>
            <person name="Saurin W."/>
            <person name="Artiguenave F."/>
            <person name="Brottier P."/>
            <person name="Bruls T."/>
            <person name="Pelletier E."/>
            <person name="Robert C."/>
            <person name="Wincker P."/>
            <person name="Smith D.R."/>
            <person name="Doucette-Stamm L."/>
            <person name="Rubenfield M."/>
            <person name="Weinstock K."/>
            <person name="Lee H.M."/>
            <person name="Dubois J."/>
            <person name="Rosenthal A."/>
            <person name="Platzer M."/>
            <person name="Nyakatura G."/>
            <person name="Taudien S."/>
            <person name="Rump A."/>
            <person name="Yang H."/>
            <person name="Yu J."/>
            <person name="Wang J."/>
            <person name="Huang G."/>
            <person name="Gu J."/>
            <person name="Hood L."/>
            <person name="Rowen L."/>
            <person name="Madan A."/>
            <person name="Qin S."/>
            <person name="Davis R.W."/>
            <person name="Federspiel N.A."/>
            <person name="Abola A.P."/>
            <person name="Proctor M.J."/>
            <person name="Myers R.M."/>
            <person name="Schmutz J."/>
            <person name="Dickson M."/>
            <person name="Grimwood J."/>
            <person name="Cox D.R."/>
            <person name="Olson M.V."/>
            <person name="Kaul R."/>
            <person name="Raymond C."/>
            <person name="Shimizu N."/>
            <person name="Kawasaki K."/>
            <person name="Minoshima S."/>
            <person name="Evans G.A."/>
            <person name="Athanasiou M."/>
            <person name="Schultz R."/>
            <person name="Roe B.A."/>
            <person name="Chen F."/>
            <person name="Pan H."/>
            <person name="Ramser J."/>
            <person name="Lehrach H."/>
            <person name="Reinhardt R."/>
            <person name="McCombie W.R."/>
            <person name="de la Bastide M."/>
            <person name="Dedhia N."/>
            <person name="Blocker H."/>
            <person name="Hornischer K."/>
            <person name="Nordsiek G."/>
            <person name="Agarwala R."/>
            <person name="Aravind L."/>
            <person name="Bailey J.A."/>
            <person name="Bateman A."/>
            <person name="Batzoglou S."/>
            <person name="Birney E."/>
            <person name="Bork P."/>
            <person name="Brown D.G."/>
            <person name="Burge C.B."/>
            <person name="Cerutti L."/>
            <person name="Chen H.C."/>
            <person name="Church D."/>
            <person name="Clamp M."/>
            <person name="Copley R.R."/>
            <person name="Doerks T."/>
            <person name="Eddy S.R."/>
            <person name="Eichler E.E."/>
            <person name="Furey T.S."/>
            <person name="Galagan J."/>
            <person name="Gilbert J.G."/>
            <person name="Harmon C."/>
            <person name="Hayashizaki Y."/>
            <person name="Haussler D."/>
            <person name="Hermjakob H."/>
            <person name="Hokamp K."/>
            <person name="Jang W."/>
            <person name="Johnson L.S."/>
            <person name="Jones T.A."/>
            <person name="Kasif S."/>
            <person name="Kaspryzk A."/>
            <person name="Kennedy S."/>
            <person name="Kent W.J."/>
            <person name="Kitts P."/>
            <person name="Koonin E.V."/>
            <person name="Korf I."/>
            <person name="Kulp D."/>
            <person name="Lancet D."/>
            <person name="Lowe T.M."/>
            <person name="McLysaght A."/>
            <person name="Mikkelsen T."/>
            <person name="Moran J.V."/>
            <person name="Mulder N."/>
            <person name="Pollara V.J."/>
            <person name="Ponting C.P."/>
            <person name="Schuler G."/>
            <person name="Schultz J."/>
            <person name="Slater G."/>
            <person name="Smit A.F."/>
            <person name="Stupka E."/>
            <person name="Szustakowski J."/>
            <person name="Thierry-Mieg D."/>
            <person name="Thierry-Mieg J."/>
            <person name="Wagner L."/>
            <person name="Wallis J."/>
            <person name="Wheeler R."/>
            <person name="Williams A."/>
            <person name="Wolf Y.I."/>
            <person name="Wolfe K.H."/>
            <person name="Yang S.P."/>
            <person name="Yeh R.F."/>
            <person name="Collins F."/>
            <person name="Guyer M.S."/>
            <person name="Peterson J."/>
            <person name="Felsenfeld A."/>
            <person name="Wetterstrand K.A."/>
            <person name="Patrinos A."/>
            <person name="Morgan M.J."/>
            <person name="de Jong P."/>
            <person name="Catanese J.J."/>
            <person name="Osoegawa K."/>
            <person name="Shizuya H."/>
            <person name="Choi S."/>
            <person name="Chen Y.J."/>
        </authorList>
    </citation>
    <scope>NUCLEOTIDE SEQUENCE [LARGE SCALE GENOMIC DNA]</scope>
</reference>
<dbReference type="VEuPathDB" id="HostDB:ENSG00000137812"/>
<dbReference type="EMBL" id="AC022405">
    <property type="status" value="NOT_ANNOTATED_CDS"/>
    <property type="molecule type" value="Genomic_DNA"/>
</dbReference>
<name>A0A1Y8EIW7_HUMAN</name>
<dbReference type="OrthoDB" id="6132334at2759"/>
<sequence length="7" mass="861">MKIVRKS</sequence>
<reference evidence="1 2" key="3">
    <citation type="journal article" date="2006" name="Nature">
        <title>Analysis of the DNA sequence and duplication history of human chromosome 15.</title>
        <authorList>
            <person name="Zody M.C."/>
            <person name="Garber M."/>
            <person name="Sharpe T."/>
            <person name="Young S.K."/>
            <person name="Rowen L."/>
            <person name="O'Neill K."/>
            <person name="Whittaker C.A."/>
            <person name="Kamal M."/>
            <person name="Chang J.L."/>
            <person name="Cuomo C.A."/>
            <person name="Dewar K."/>
            <person name="FitzGerald M.G."/>
            <person name="Kodira C.D."/>
            <person name="Madan A."/>
            <person name="Qin S."/>
            <person name="Yang X."/>
            <person name="Abbasi N."/>
            <person name="Abouelleil A."/>
            <person name="Arachchi H.M."/>
            <person name="Baradarani L."/>
            <person name="Birditt B."/>
            <person name="Bloom S."/>
            <person name="Bloom T."/>
            <person name="Borowsky M.L."/>
            <person name="Burke J."/>
            <person name="Butler J."/>
            <person name="Cook A."/>
            <person name="DeArellano K."/>
            <person name="DeCaprio D."/>
            <person name="Dorris L.III."/>
            <person name="Dors M."/>
            <person name="Eichler E.E."/>
            <person name="Engels R."/>
            <person name="Fahey J."/>
            <person name="Fleetwood P."/>
            <person name="Friedman C."/>
            <person name="Gearin G."/>
            <person name="Hall J.L."/>
            <person name="Hensley G."/>
            <person name="Johnson E."/>
            <person name="Jones C."/>
            <person name="Kamat A."/>
            <person name="Kaur A."/>
            <person name="Locke D.P."/>
            <person name="Madan A."/>
            <person name="Munson G."/>
            <person name="Jaffe D.B."/>
            <person name="Lui A."/>
            <person name="Macdonald P."/>
            <person name="Mauceli E."/>
            <person name="Naylor J.W."/>
            <person name="Nesbitt R."/>
            <person name="Nicol R."/>
            <person name="O'Leary S.B."/>
            <person name="Ratcliffe A."/>
            <person name="Rounsley S."/>
            <person name="She X."/>
            <person name="Sneddon K.M."/>
            <person name="Stewart S."/>
            <person name="Sougnez C."/>
            <person name="Stone S.M."/>
            <person name="Topham K."/>
            <person name="Vincent D."/>
            <person name="Wang S."/>
            <person name="Zimmer A.R."/>
            <person name="Birren B.W."/>
            <person name="Hood L."/>
            <person name="Lander E.S."/>
            <person name="Nusbaum C."/>
        </authorList>
    </citation>
    <scope>NUCLEOTIDE SEQUENCE [LARGE SCALE GENOMIC DNA]</scope>
</reference>
<dbReference type="Antibodypedia" id="23122">
    <property type="antibodies" value="117 antibodies from 21 providers"/>
</dbReference>
<proteinExistence type="predicted"/>
<reference evidence="1" key="4">
    <citation type="submission" date="2025-08" db="UniProtKB">
        <authorList>
            <consortium name="Ensembl"/>
        </authorList>
    </citation>
    <scope>IDENTIFICATION</scope>
</reference>
<keyword evidence="2" id="KW-1185">Reference proteome</keyword>
<gene>
    <name evidence="1" type="primary">KNL1</name>
</gene>
<dbReference type="ChiTaRS" id="KNL1">
    <property type="organism name" value="human"/>
</dbReference>
<evidence type="ECO:0000313" key="1">
    <source>
        <dbReference type="Ensembl" id="ENSP00000454087.1"/>
    </source>
</evidence>
<dbReference type="Proteomes" id="UP000005640">
    <property type="component" value="Chromosome 15"/>
</dbReference>
<feature type="non-terminal residue" evidence="1">
    <location>
        <position position="7"/>
    </location>
</feature>
<reference evidence="1 2" key="2">
    <citation type="journal article" date="2004" name="Nature">
        <title>Finishing the euchromatic sequence of the human genome.</title>
        <authorList>
            <consortium name="International Human Genome Sequencing Consortium"/>
        </authorList>
    </citation>
    <scope>NUCLEOTIDE SEQUENCE [LARGE SCALE GENOMIC DNA]</scope>
</reference>
<protein>
    <submittedName>
        <fullName evidence="1">Kinetochore scaffold 1</fullName>
    </submittedName>
</protein>
<dbReference type="Bgee" id="ENSG00000137812">
    <property type="expression patterns" value="Expressed in male germ line stem cell (sensu Vertebrata) in testis and 130 other cell types or tissues"/>
</dbReference>
<dbReference type="ExpressionAtlas" id="A0A1Y8EIW7">
    <property type="expression patterns" value="baseline and differential"/>
</dbReference>